<dbReference type="EMBL" id="QURL01000003">
    <property type="protein sequence ID" value="RFC64432.1"/>
    <property type="molecule type" value="Genomic_DNA"/>
</dbReference>
<evidence type="ECO:0000256" key="2">
    <source>
        <dbReference type="SAM" id="MobiDB-lite"/>
    </source>
</evidence>
<keyword evidence="5" id="KW-1185">Reference proteome</keyword>
<proteinExistence type="inferred from homology"/>
<dbReference type="InterPro" id="IPR029052">
    <property type="entry name" value="Metallo-depent_PP-like"/>
</dbReference>
<accession>A0A371X5D8</accession>
<evidence type="ECO:0000313" key="4">
    <source>
        <dbReference type="EMBL" id="RFC64432.1"/>
    </source>
</evidence>
<evidence type="ECO:0000313" key="5">
    <source>
        <dbReference type="Proteomes" id="UP000264310"/>
    </source>
</evidence>
<feature type="compositionally biased region" description="Basic and acidic residues" evidence="2">
    <location>
        <begin position="301"/>
        <end position="311"/>
    </location>
</feature>
<reference evidence="4 5" key="1">
    <citation type="submission" date="2018-08" db="EMBL/GenBank/DDBJ databases">
        <title>Fulvimarina sp. 85, whole genome shotgun sequence.</title>
        <authorList>
            <person name="Tuo L."/>
        </authorList>
    </citation>
    <scope>NUCLEOTIDE SEQUENCE [LARGE SCALE GENOMIC DNA]</scope>
    <source>
        <strain evidence="4 5">85</strain>
    </source>
</reference>
<evidence type="ECO:0000256" key="1">
    <source>
        <dbReference type="ARBA" id="ARBA00008950"/>
    </source>
</evidence>
<comment type="caution">
    <text evidence="4">The sequence shown here is derived from an EMBL/GenBank/DDBJ whole genome shotgun (WGS) entry which is preliminary data.</text>
</comment>
<comment type="similarity">
    <text evidence="1">Belongs to the metallophosphoesterase superfamily. YfcE family.</text>
</comment>
<evidence type="ECO:0000259" key="3">
    <source>
        <dbReference type="Pfam" id="PF12850"/>
    </source>
</evidence>
<organism evidence="4 5">
    <name type="scientific">Fulvimarina endophytica</name>
    <dbReference type="NCBI Taxonomy" id="2293836"/>
    <lineage>
        <taxon>Bacteria</taxon>
        <taxon>Pseudomonadati</taxon>
        <taxon>Pseudomonadota</taxon>
        <taxon>Alphaproteobacteria</taxon>
        <taxon>Hyphomicrobiales</taxon>
        <taxon>Aurantimonadaceae</taxon>
        <taxon>Fulvimarina</taxon>
    </lineage>
</organism>
<name>A0A371X5D8_9HYPH</name>
<dbReference type="Proteomes" id="UP000264310">
    <property type="component" value="Unassembled WGS sequence"/>
</dbReference>
<dbReference type="SUPFAM" id="SSF56300">
    <property type="entry name" value="Metallo-dependent phosphatases"/>
    <property type="match status" value="1"/>
</dbReference>
<dbReference type="Gene3D" id="3.60.21.10">
    <property type="match status" value="1"/>
</dbReference>
<sequence>MTRGMAMPVPEISARGPVLVFGGPYGNLQATRAVLEEARALGLSPDHILCTGDVIAYCAEPAETVDLIRAAGIRVVAGNCEEQIAGDADDCGCGFGEGSACDALSAAWYPFAKARIDADAKRWMAELPRRIDLVFEIGGGRTLRLAAVHAAPSSINRFLFASSPEAEIAMTNADGVVAGHCGLPFTRMAGGRLWHNAGVVGMPANDGTPRVWFSLMTPEDGGLRIEHRALAYDHEAAASAMAAARLPAGYREALSSGLWPNMDILPKREREARGQPIAETGIVWTPVRDDGSPGLVMSANGREDRGLSVSP</sequence>
<dbReference type="Pfam" id="PF12850">
    <property type="entry name" value="Metallophos_2"/>
    <property type="match status" value="1"/>
</dbReference>
<feature type="domain" description="Calcineurin-like phosphoesterase" evidence="3">
    <location>
        <begin position="27"/>
        <end position="209"/>
    </location>
</feature>
<dbReference type="CDD" id="cd00838">
    <property type="entry name" value="MPP_superfamily"/>
    <property type="match status" value="1"/>
</dbReference>
<dbReference type="InterPro" id="IPR024654">
    <property type="entry name" value="Calcineurin-like_PHP_lpxH"/>
</dbReference>
<dbReference type="OrthoDB" id="9813918at2"/>
<gene>
    <name evidence="4" type="ORF">DYI37_08980</name>
</gene>
<dbReference type="AlphaFoldDB" id="A0A371X5D8"/>
<protein>
    <submittedName>
        <fullName evidence="4">Metallophosphoesterase</fullName>
    </submittedName>
</protein>
<feature type="region of interest" description="Disordered" evidence="2">
    <location>
        <begin position="289"/>
        <end position="311"/>
    </location>
</feature>